<gene>
    <name evidence="3" type="ORF">SNE35_20965</name>
</gene>
<accession>A0ABU5DPM2</accession>
<sequence length="251" mass="26803">MKTLLSASIAATLLVGAFHAGAASRNDTVDFSSGTGGWVGLPQVDGQGSSIEANGGVGGSAGFRTLNVETWGLNWTNSTNPAFIGDFTQDHSVTFSLDIKVNNIFSIEDGIEVPRHLMVELRDYEHYAENGIWTSVWFDLGSISQADGWQHLSATIADTNSSALPAGWSYYDGTDATTLPQGVSFSSLLKGVDEIAFSTIVNGNFYDYRYFDVTVDNIGVTTAVPEPATYATLAAGLLVVGLMRARRRKNG</sequence>
<evidence type="ECO:0000313" key="4">
    <source>
        <dbReference type="Proteomes" id="UP001285263"/>
    </source>
</evidence>
<organism evidence="3 4">
    <name type="scientific">Roseateles agri</name>
    <dbReference type="NCBI Taxonomy" id="3098619"/>
    <lineage>
        <taxon>Bacteria</taxon>
        <taxon>Pseudomonadati</taxon>
        <taxon>Pseudomonadota</taxon>
        <taxon>Betaproteobacteria</taxon>
        <taxon>Burkholderiales</taxon>
        <taxon>Sphaerotilaceae</taxon>
        <taxon>Roseateles</taxon>
    </lineage>
</organism>
<reference evidence="3 4" key="1">
    <citation type="submission" date="2023-11" db="EMBL/GenBank/DDBJ databases">
        <title>Paucibacter sp. nov., isolated from fresh soil in Korea.</title>
        <authorList>
            <person name="Le N.T.T."/>
        </authorList>
    </citation>
    <scope>NUCLEOTIDE SEQUENCE [LARGE SCALE GENOMIC DNA]</scope>
    <source>
        <strain evidence="3 4">R3-3</strain>
    </source>
</reference>
<dbReference type="Proteomes" id="UP001285263">
    <property type="component" value="Unassembled WGS sequence"/>
</dbReference>
<feature type="signal peptide" evidence="1">
    <location>
        <begin position="1"/>
        <end position="22"/>
    </location>
</feature>
<comment type="caution">
    <text evidence="3">The sequence shown here is derived from an EMBL/GenBank/DDBJ whole genome shotgun (WGS) entry which is preliminary data.</text>
</comment>
<feature type="domain" description="Ice-binding protein C-terminal" evidence="2">
    <location>
        <begin position="223"/>
        <end position="247"/>
    </location>
</feature>
<dbReference type="Pfam" id="PF07589">
    <property type="entry name" value="PEP-CTERM"/>
    <property type="match status" value="1"/>
</dbReference>
<dbReference type="RefSeq" id="WP_320424966.1">
    <property type="nucleotide sequence ID" value="NZ_JAXCLA010000007.1"/>
</dbReference>
<feature type="chain" id="PRO_5046786637" evidence="1">
    <location>
        <begin position="23"/>
        <end position="251"/>
    </location>
</feature>
<name>A0ABU5DPM2_9BURK</name>
<evidence type="ECO:0000256" key="1">
    <source>
        <dbReference type="SAM" id="SignalP"/>
    </source>
</evidence>
<protein>
    <submittedName>
        <fullName evidence="3">PEP-CTERM sorting domain-containing protein</fullName>
    </submittedName>
</protein>
<proteinExistence type="predicted"/>
<keyword evidence="4" id="KW-1185">Reference proteome</keyword>
<keyword evidence="1" id="KW-0732">Signal</keyword>
<dbReference type="EMBL" id="JAXCLA010000007">
    <property type="protein sequence ID" value="MDY0746997.1"/>
    <property type="molecule type" value="Genomic_DNA"/>
</dbReference>
<evidence type="ECO:0000313" key="3">
    <source>
        <dbReference type="EMBL" id="MDY0746997.1"/>
    </source>
</evidence>
<dbReference type="NCBIfam" id="TIGR02595">
    <property type="entry name" value="PEP_CTERM"/>
    <property type="match status" value="1"/>
</dbReference>
<dbReference type="InterPro" id="IPR013424">
    <property type="entry name" value="Ice-binding_C"/>
</dbReference>
<evidence type="ECO:0000259" key="2">
    <source>
        <dbReference type="Pfam" id="PF07589"/>
    </source>
</evidence>